<evidence type="ECO:0000256" key="1">
    <source>
        <dbReference type="ARBA" id="ARBA00023002"/>
    </source>
</evidence>
<dbReference type="PANTHER" id="PTHR13847:SF289">
    <property type="entry name" value="GLYCINE OXIDASE"/>
    <property type="match status" value="1"/>
</dbReference>
<dbReference type="EMBL" id="DWZD01000047">
    <property type="protein sequence ID" value="HJA79704.1"/>
    <property type="molecule type" value="Genomic_DNA"/>
</dbReference>
<feature type="domain" description="FAD dependent oxidoreductase" evidence="2">
    <location>
        <begin position="7"/>
        <end position="342"/>
    </location>
</feature>
<protein>
    <submittedName>
        <fullName evidence="3">FAD-binding oxidoreductase</fullName>
    </submittedName>
</protein>
<dbReference type="Pfam" id="PF01266">
    <property type="entry name" value="DAO"/>
    <property type="match status" value="1"/>
</dbReference>
<evidence type="ECO:0000259" key="2">
    <source>
        <dbReference type="Pfam" id="PF01266"/>
    </source>
</evidence>
<sequence length="371" mass="40648">MATYSQDILIVGGGITGVALAYGLAGSGRRITVLDRQTPTNRASRTNVGLIWVQSKFLHLPDYARWGFLSSRAYPELVAELEAVSGLRIPVQFRGGLIPVLGEAEYRQRGDYIVKLRETLGEYRGDMIDRAALDALLPGIRFGREVTGAAWCEEDGVIEPLALLRAYRAALPRKGVELVDRDVLDVRPREGGGYQAITDNGIFEAETLVLAAGLANRRLARFALNDVPLYPDMGQVLLVERMPYVMPIPVLGATQTFGGTVIIGFRHENSGHRMSVEQKGVSGEGQWAMRVWPELADKRVIRSWVGLRVMPNDGMAIYSRLPGHANAYLICTHSAVTLAAAHTRLLPPFLLGGELPETARGMTLQRFGIAC</sequence>
<gene>
    <name evidence="3" type="ORF">H9784_09110</name>
</gene>
<dbReference type="InterPro" id="IPR006076">
    <property type="entry name" value="FAD-dep_OxRdtase"/>
</dbReference>
<keyword evidence="1" id="KW-0560">Oxidoreductase</keyword>
<dbReference type="GO" id="GO:0016491">
    <property type="term" value="F:oxidoreductase activity"/>
    <property type="evidence" value="ECO:0007669"/>
    <property type="project" value="UniProtKB-KW"/>
</dbReference>
<evidence type="ECO:0000313" key="4">
    <source>
        <dbReference type="Proteomes" id="UP000823821"/>
    </source>
</evidence>
<dbReference type="SUPFAM" id="SSF51905">
    <property type="entry name" value="FAD/NAD(P)-binding domain"/>
    <property type="match status" value="1"/>
</dbReference>
<dbReference type="PANTHER" id="PTHR13847">
    <property type="entry name" value="SARCOSINE DEHYDROGENASE-RELATED"/>
    <property type="match status" value="1"/>
</dbReference>
<name>A0A9D2HPS1_9BACT</name>
<dbReference type="Gene3D" id="3.50.50.60">
    <property type="entry name" value="FAD/NAD(P)-binding domain"/>
    <property type="match status" value="1"/>
</dbReference>
<reference evidence="3" key="2">
    <citation type="submission" date="2021-04" db="EMBL/GenBank/DDBJ databases">
        <authorList>
            <person name="Gilroy R."/>
        </authorList>
    </citation>
    <scope>NUCLEOTIDE SEQUENCE</scope>
    <source>
        <strain evidence="3">5032</strain>
    </source>
</reference>
<dbReference type="Proteomes" id="UP000823821">
    <property type="component" value="Unassembled WGS sequence"/>
</dbReference>
<evidence type="ECO:0000313" key="3">
    <source>
        <dbReference type="EMBL" id="HJA79704.1"/>
    </source>
</evidence>
<reference evidence="3" key="1">
    <citation type="journal article" date="2021" name="PeerJ">
        <title>Extensive microbial diversity within the chicken gut microbiome revealed by metagenomics and culture.</title>
        <authorList>
            <person name="Gilroy R."/>
            <person name="Ravi A."/>
            <person name="Getino M."/>
            <person name="Pursley I."/>
            <person name="Horton D.L."/>
            <person name="Alikhan N.F."/>
            <person name="Baker D."/>
            <person name="Gharbi K."/>
            <person name="Hall N."/>
            <person name="Watson M."/>
            <person name="Adriaenssens E.M."/>
            <person name="Foster-Nyarko E."/>
            <person name="Jarju S."/>
            <person name="Secka A."/>
            <person name="Antonio M."/>
            <person name="Oren A."/>
            <person name="Chaudhuri R.R."/>
            <person name="La Ragione R."/>
            <person name="Hildebrand F."/>
            <person name="Pallen M.J."/>
        </authorList>
    </citation>
    <scope>NUCLEOTIDE SEQUENCE</scope>
    <source>
        <strain evidence="3">5032</strain>
    </source>
</reference>
<dbReference type="Gene3D" id="3.30.9.10">
    <property type="entry name" value="D-Amino Acid Oxidase, subunit A, domain 2"/>
    <property type="match status" value="1"/>
</dbReference>
<dbReference type="GO" id="GO:0005737">
    <property type="term" value="C:cytoplasm"/>
    <property type="evidence" value="ECO:0007669"/>
    <property type="project" value="TreeGrafter"/>
</dbReference>
<accession>A0A9D2HPS1</accession>
<organism evidence="3 4">
    <name type="scientific">Candidatus Desulfovibrio intestinavium</name>
    <dbReference type="NCBI Taxonomy" id="2838534"/>
    <lineage>
        <taxon>Bacteria</taxon>
        <taxon>Pseudomonadati</taxon>
        <taxon>Thermodesulfobacteriota</taxon>
        <taxon>Desulfovibrionia</taxon>
        <taxon>Desulfovibrionales</taxon>
        <taxon>Desulfovibrionaceae</taxon>
        <taxon>Desulfovibrio</taxon>
    </lineage>
</organism>
<comment type="caution">
    <text evidence="3">The sequence shown here is derived from an EMBL/GenBank/DDBJ whole genome shotgun (WGS) entry which is preliminary data.</text>
</comment>
<dbReference type="InterPro" id="IPR036188">
    <property type="entry name" value="FAD/NAD-bd_sf"/>
</dbReference>
<proteinExistence type="predicted"/>
<dbReference type="AlphaFoldDB" id="A0A9D2HPS1"/>